<reference evidence="5" key="1">
    <citation type="submission" date="2022-03" db="EMBL/GenBank/DDBJ databases">
        <authorList>
            <person name="Martin C."/>
        </authorList>
    </citation>
    <scope>NUCLEOTIDE SEQUENCE</scope>
</reference>
<dbReference type="OrthoDB" id="6106008at2759"/>
<dbReference type="Pfam" id="PF00201">
    <property type="entry name" value="UDPGT"/>
    <property type="match status" value="1"/>
</dbReference>
<dbReference type="Proteomes" id="UP000749559">
    <property type="component" value="Unassembled WGS sequence"/>
</dbReference>
<keyword evidence="6" id="KW-1185">Reference proteome</keyword>
<dbReference type="AlphaFoldDB" id="A0A8J1UIV3"/>
<dbReference type="SUPFAM" id="SSF53756">
    <property type="entry name" value="UDP-Glycosyltransferase/glycogen phosphorylase"/>
    <property type="match status" value="1"/>
</dbReference>
<gene>
    <name evidence="5" type="ORF">OFUS_LOCUS17890</name>
</gene>
<organism evidence="5 6">
    <name type="scientific">Owenia fusiformis</name>
    <name type="common">Polychaete worm</name>
    <dbReference type="NCBI Taxonomy" id="6347"/>
    <lineage>
        <taxon>Eukaryota</taxon>
        <taxon>Metazoa</taxon>
        <taxon>Spiralia</taxon>
        <taxon>Lophotrochozoa</taxon>
        <taxon>Annelida</taxon>
        <taxon>Polychaeta</taxon>
        <taxon>Sedentaria</taxon>
        <taxon>Canalipalpata</taxon>
        <taxon>Sabellida</taxon>
        <taxon>Oweniida</taxon>
        <taxon>Oweniidae</taxon>
        <taxon>Owenia</taxon>
    </lineage>
</organism>
<comment type="similarity">
    <text evidence="1 4">Belongs to the UDP-glycosyltransferase family.</text>
</comment>
<dbReference type="CDD" id="cd03784">
    <property type="entry name" value="GT1_Gtf-like"/>
    <property type="match status" value="1"/>
</dbReference>
<keyword evidence="3 4" id="KW-0808">Transferase</keyword>
<evidence type="ECO:0000256" key="2">
    <source>
        <dbReference type="ARBA" id="ARBA00022676"/>
    </source>
</evidence>
<protein>
    <submittedName>
        <fullName evidence="5">Uncharacterized protein</fullName>
    </submittedName>
</protein>
<keyword evidence="2 4" id="KW-0328">Glycosyltransferase</keyword>
<dbReference type="InterPro" id="IPR035595">
    <property type="entry name" value="UDP_glycos_trans_CS"/>
</dbReference>
<evidence type="ECO:0000256" key="3">
    <source>
        <dbReference type="ARBA" id="ARBA00022679"/>
    </source>
</evidence>
<dbReference type="GO" id="GO:0008194">
    <property type="term" value="F:UDP-glycosyltransferase activity"/>
    <property type="evidence" value="ECO:0007669"/>
    <property type="project" value="InterPro"/>
</dbReference>
<evidence type="ECO:0000256" key="1">
    <source>
        <dbReference type="ARBA" id="ARBA00009995"/>
    </source>
</evidence>
<dbReference type="PROSITE" id="PS00375">
    <property type="entry name" value="UDPGT"/>
    <property type="match status" value="1"/>
</dbReference>
<evidence type="ECO:0000256" key="4">
    <source>
        <dbReference type="RuleBase" id="RU003718"/>
    </source>
</evidence>
<dbReference type="PANTHER" id="PTHR48043">
    <property type="entry name" value="EG:EG0003.4 PROTEIN-RELATED"/>
    <property type="match status" value="1"/>
</dbReference>
<dbReference type="PANTHER" id="PTHR48043:SF145">
    <property type="entry name" value="FI06409P-RELATED"/>
    <property type="match status" value="1"/>
</dbReference>
<dbReference type="InterPro" id="IPR002213">
    <property type="entry name" value="UDP_glucos_trans"/>
</dbReference>
<proteinExistence type="inferred from homology"/>
<accession>A0A8J1UIV3</accession>
<dbReference type="EMBL" id="CAIIXF020000008">
    <property type="protein sequence ID" value="CAH1792984.1"/>
    <property type="molecule type" value="Genomic_DNA"/>
</dbReference>
<evidence type="ECO:0000313" key="6">
    <source>
        <dbReference type="Proteomes" id="UP000749559"/>
    </source>
</evidence>
<dbReference type="FunFam" id="3.40.50.2000:FF:000021">
    <property type="entry name" value="UDP-glucuronosyltransferase"/>
    <property type="match status" value="1"/>
</dbReference>
<comment type="caution">
    <text evidence="5">The sequence shown here is derived from an EMBL/GenBank/DDBJ whole genome shotgun (WGS) entry which is preliminary data.</text>
</comment>
<sequence length="537" mass="61697">MESMALSNLFIWSSFLLCFCLSNNANAGNIFIQPPSIAKNSRMAAMEKIAMIMADAGHNITYLAHTEYKVPDDFATAGIHVMKYQYPNDKVMYVPPDDMVQEYISMSIIDEMKAFMERGSVTEAYISNNMENLYTSDLITRLKETKFDLSIFDSVDFVLGTLMKKYLDAPTVLWSNAGFEFHCADWLVPLSLSSVPNIFTGYSNEMTFTERMYNVYYYINERYYMRDWIEMKEHYHKVYAPKIGLNYTKEKYLFDADLLLVQSNFAYYYPRPLLPNVIPVLGLKDRKANPLASPFKEFVDGAEHGFIILTFGSMPTGMDVKRREIFASVFANLKQRVIWRYGGPTPKTLGNNTMLVKWIPQNDLLSHRNLRVFMTHCGASGSAEAVYNGVPIIGIPLFYDQRQHCGILTHRHKMGRLVIFDEVNTELLSDALDDVLKNPVYKQNALKAQALARDQPMSASQTIKYWAEYVMKHNGADHLKSVPTQELNFFQYYLLDILFSILGFAVLVIVMFMSMIRKCFSRNKPKGNNVLTDKKVK</sequence>
<evidence type="ECO:0000313" key="5">
    <source>
        <dbReference type="EMBL" id="CAH1792984.1"/>
    </source>
</evidence>
<dbReference type="Gene3D" id="3.40.50.2000">
    <property type="entry name" value="Glycogen Phosphorylase B"/>
    <property type="match status" value="1"/>
</dbReference>
<dbReference type="InterPro" id="IPR050271">
    <property type="entry name" value="UDP-glycosyltransferase"/>
</dbReference>
<name>A0A8J1UIV3_OWEFU</name>